<proteinExistence type="predicted"/>
<evidence type="ECO:0000259" key="3">
    <source>
        <dbReference type="PROSITE" id="PS50011"/>
    </source>
</evidence>
<reference evidence="4" key="1">
    <citation type="journal article" date="2020" name="bioRxiv">
        <title>Comparative genomics of Chlamydomonas.</title>
        <authorList>
            <person name="Craig R.J."/>
            <person name="Hasan A.R."/>
            <person name="Ness R.W."/>
            <person name="Keightley P.D."/>
        </authorList>
    </citation>
    <scope>NUCLEOTIDE SEQUENCE</scope>
    <source>
        <strain evidence="4">CCAP 11/70</strain>
    </source>
</reference>
<dbReference type="Pfam" id="PF07714">
    <property type="entry name" value="PK_Tyr_Ser-Thr"/>
    <property type="match status" value="1"/>
</dbReference>
<dbReference type="GO" id="GO:0004674">
    <property type="term" value="F:protein serine/threonine kinase activity"/>
    <property type="evidence" value="ECO:0007669"/>
    <property type="project" value="TreeGrafter"/>
</dbReference>
<feature type="domain" description="Protein kinase" evidence="3">
    <location>
        <begin position="570"/>
        <end position="902"/>
    </location>
</feature>
<gene>
    <name evidence="4" type="ORF">HYH03_007516</name>
</gene>
<dbReference type="Gene3D" id="3.30.200.20">
    <property type="entry name" value="Phosphorylase Kinase, domain 1"/>
    <property type="match status" value="1"/>
</dbReference>
<sequence length="907" mass="96247">MSNENFVTQQSNNILQITGDAQVPPTVVFQVRDADDLLTVMMNSTSDAANHGQYVIFTENITLANATSWPATGALVRHPTTITTWPGTYVVWDLLTVKDAFRLGATVQIKDMVLVNLPPDNDLNEYGGLTSGLWSFNITNWRVINQQQVSVEHVALVVSPQEVKYYLDATVNWDGKTPNAWVNSFKVDSYDAVNRTWVHYRYLATIRFTAQNVNITSVVPDAFDMIPVTLPATPGSEASDDGQSKGAKTREILMFALLAITLPSVLVAACITILVLKRRRLGRICGHGDEAAKHMSDEEYAGQMYSNPVSEEDAEGAPTKSDHSTADMACCLRLPLRKAKYVNPLFAEPGAPPPEVVLTGVLLPVSLEGRLSNVLERPGELEGDELASTSLSTQTHLLSGDRSVVASPMAAALASGGAGRGVAAPAELEEGPSGSAHASGQLVVFGDRPVVPSELPGPSSAGEAGACAAAALAAGTEYGGIGRLPNPPYLGVGSSTSGESRDQHATSTADQDQLQLERRLSGRDTSISGAHAAAAAAQGAAAAPAGSMSPRLMELQRLDKLQREIGDRHLEVHHSLGWGGCGVVYKGTWKGLPVAVKTVLVQGDSRQSKQFLTEAAISASLQHANIVTTYLYELRPLDEVDPGSGGMEIHVRQDATRTTSDSSHSGTVPGPRMACWKLYIVQEYCELGTLKSAIDQGYFRGTRPGLPNMAFVLAIAGDLAAGLAHVHSKGVVHGDITVSNILLQASATRPQGCVAKLADFGLSVKFDAGQTHTSHMYGGTPHYMAPERTRGHLSRASDIYAMGVCLWEVYCGTPPWRRNGAGGAGAGRNRYGGDVHSYGSSDGHTSGYGGEAMAVAYGAGNDVYAFPRGCPSEYSALVLSCLEAEPSGRPTATGVAEVVQRLQRRYG</sequence>
<keyword evidence="2" id="KW-1133">Transmembrane helix</keyword>
<protein>
    <recommendedName>
        <fullName evidence="3">Protein kinase domain-containing protein</fullName>
    </recommendedName>
</protein>
<dbReference type="AlphaFoldDB" id="A0A835YBF5"/>
<evidence type="ECO:0000313" key="4">
    <source>
        <dbReference type="EMBL" id="KAG2494464.1"/>
    </source>
</evidence>
<feature type="compositionally biased region" description="Polar residues" evidence="1">
    <location>
        <begin position="505"/>
        <end position="514"/>
    </location>
</feature>
<organism evidence="4 5">
    <name type="scientific">Edaphochlamys debaryana</name>
    <dbReference type="NCBI Taxonomy" id="47281"/>
    <lineage>
        <taxon>Eukaryota</taxon>
        <taxon>Viridiplantae</taxon>
        <taxon>Chlorophyta</taxon>
        <taxon>core chlorophytes</taxon>
        <taxon>Chlorophyceae</taxon>
        <taxon>CS clade</taxon>
        <taxon>Chlamydomonadales</taxon>
        <taxon>Chlamydomonadales incertae sedis</taxon>
        <taxon>Edaphochlamys</taxon>
    </lineage>
</organism>
<comment type="caution">
    <text evidence="4">The sequence shown here is derived from an EMBL/GenBank/DDBJ whole genome shotgun (WGS) entry which is preliminary data.</text>
</comment>
<keyword evidence="5" id="KW-1185">Reference proteome</keyword>
<dbReference type="Proteomes" id="UP000612055">
    <property type="component" value="Unassembled WGS sequence"/>
</dbReference>
<dbReference type="InterPro" id="IPR000719">
    <property type="entry name" value="Prot_kinase_dom"/>
</dbReference>
<dbReference type="PROSITE" id="PS50011">
    <property type="entry name" value="PROTEIN_KINASE_DOM"/>
    <property type="match status" value="1"/>
</dbReference>
<dbReference type="GO" id="GO:0005524">
    <property type="term" value="F:ATP binding"/>
    <property type="evidence" value="ECO:0007669"/>
    <property type="project" value="InterPro"/>
</dbReference>
<evidence type="ECO:0000256" key="2">
    <source>
        <dbReference type="SAM" id="Phobius"/>
    </source>
</evidence>
<dbReference type="Gene3D" id="1.10.510.10">
    <property type="entry name" value="Transferase(Phosphotransferase) domain 1"/>
    <property type="match status" value="1"/>
</dbReference>
<feature type="region of interest" description="Disordered" evidence="1">
    <location>
        <begin position="489"/>
        <end position="514"/>
    </location>
</feature>
<evidence type="ECO:0000256" key="1">
    <source>
        <dbReference type="SAM" id="MobiDB-lite"/>
    </source>
</evidence>
<dbReference type="InterPro" id="IPR011009">
    <property type="entry name" value="Kinase-like_dom_sf"/>
</dbReference>
<dbReference type="InterPro" id="IPR051681">
    <property type="entry name" value="Ser/Thr_Kinases-Pseudokinases"/>
</dbReference>
<dbReference type="PROSITE" id="PS00109">
    <property type="entry name" value="PROTEIN_KINASE_TYR"/>
    <property type="match status" value="1"/>
</dbReference>
<evidence type="ECO:0000313" key="5">
    <source>
        <dbReference type="Proteomes" id="UP000612055"/>
    </source>
</evidence>
<dbReference type="InterPro" id="IPR008266">
    <property type="entry name" value="Tyr_kinase_AS"/>
</dbReference>
<name>A0A835YBF5_9CHLO</name>
<dbReference type="SUPFAM" id="SSF56112">
    <property type="entry name" value="Protein kinase-like (PK-like)"/>
    <property type="match status" value="1"/>
</dbReference>
<dbReference type="EMBL" id="JAEHOE010000031">
    <property type="protein sequence ID" value="KAG2494464.1"/>
    <property type="molecule type" value="Genomic_DNA"/>
</dbReference>
<dbReference type="Pfam" id="PF00069">
    <property type="entry name" value="Pkinase"/>
    <property type="match status" value="1"/>
</dbReference>
<dbReference type="PANTHER" id="PTHR44329">
    <property type="entry name" value="SERINE/THREONINE-PROTEIN KINASE TNNI3K-RELATED"/>
    <property type="match status" value="1"/>
</dbReference>
<accession>A0A835YBF5</accession>
<feature type="transmembrane region" description="Helical" evidence="2">
    <location>
        <begin position="252"/>
        <end position="276"/>
    </location>
</feature>
<dbReference type="PANTHER" id="PTHR44329:SF214">
    <property type="entry name" value="PROTEIN KINASE DOMAIN-CONTAINING PROTEIN"/>
    <property type="match status" value="1"/>
</dbReference>
<dbReference type="InterPro" id="IPR001245">
    <property type="entry name" value="Ser-Thr/Tyr_kinase_cat_dom"/>
</dbReference>
<keyword evidence="2" id="KW-0472">Membrane</keyword>
<keyword evidence="2" id="KW-0812">Transmembrane</keyword>
<dbReference type="OrthoDB" id="310217at2759"/>